<feature type="binding site" evidence="4">
    <location>
        <position position="246"/>
    </location>
    <ligand>
        <name>1D-myo-inositol 2-(L-cysteinylamino)-2-deoxy-alpha-D-glucopyranoside</name>
        <dbReference type="ChEBI" id="CHEBI:58887"/>
    </ligand>
</feature>
<feature type="binding site" evidence="4">
    <location>
        <position position="29"/>
    </location>
    <ligand>
        <name>1D-myo-inositol 2-(L-cysteinylamino)-2-deoxy-alpha-D-glucopyranoside</name>
        <dbReference type="ChEBI" id="CHEBI:58887"/>
    </ligand>
</feature>
<dbReference type="InterPro" id="IPR016181">
    <property type="entry name" value="Acyl_CoA_acyltransferase"/>
</dbReference>
<keyword evidence="1 4" id="KW-0808">Transferase</keyword>
<dbReference type="GO" id="GO:0035447">
    <property type="term" value="F:mycothiol synthase activity"/>
    <property type="evidence" value="ECO:0007669"/>
    <property type="project" value="UniProtKB-UniRule"/>
</dbReference>
<keyword evidence="3 4" id="KW-0012">Acyltransferase</keyword>
<name>A0A540R9R6_9CORY</name>
<feature type="binding site" evidence="4">
    <location>
        <begin position="66"/>
        <end position="68"/>
    </location>
    <ligand>
        <name>acetyl-CoA</name>
        <dbReference type="ChEBI" id="CHEBI:57288"/>
        <label>1</label>
    </ligand>
</feature>
<dbReference type="Pfam" id="PF00583">
    <property type="entry name" value="Acetyltransf_1"/>
    <property type="match status" value="1"/>
</dbReference>
<dbReference type="Gene3D" id="3.40.630.30">
    <property type="match status" value="1"/>
</dbReference>
<accession>A0A540R9R6</accession>
<dbReference type="STRING" id="1686286.GCA_900092335_00343"/>
<evidence type="ECO:0000256" key="3">
    <source>
        <dbReference type="ARBA" id="ARBA00023315"/>
    </source>
</evidence>
<feature type="binding site" evidence="4">
    <location>
        <begin position="289"/>
        <end position="294"/>
    </location>
    <ligand>
        <name>acetyl-CoA</name>
        <dbReference type="ChEBI" id="CHEBI:57288"/>
        <label>2</label>
    </ligand>
</feature>
<protein>
    <recommendedName>
        <fullName evidence="4">Mycothiol acetyltransferase</fullName>
        <shortName evidence="4">MSH acetyltransferase</shortName>
        <ecNumber evidence="4">2.3.1.189</ecNumber>
    </recommendedName>
    <alternativeName>
        <fullName evidence="4">Mycothiol synthase</fullName>
    </alternativeName>
</protein>
<dbReference type="NCBIfam" id="TIGR03448">
    <property type="entry name" value="mycothiol_MshD"/>
    <property type="match status" value="1"/>
</dbReference>
<feature type="binding site" evidence="4">
    <location>
        <position position="177"/>
    </location>
    <ligand>
        <name>1D-myo-inositol 2-(L-cysteinylamino)-2-deoxy-alpha-D-glucopyranoside</name>
        <dbReference type="ChEBI" id="CHEBI:58887"/>
    </ligand>
</feature>
<dbReference type="Pfam" id="PF13508">
    <property type="entry name" value="Acetyltransf_7"/>
    <property type="match status" value="1"/>
</dbReference>
<proteinExistence type="inferred from homology"/>
<comment type="subunit">
    <text evidence="4">Monomer.</text>
</comment>
<feature type="binding site" evidence="4">
    <location>
        <position position="284"/>
    </location>
    <ligand>
        <name>1D-myo-inositol 2-(L-cysteinylamino)-2-deoxy-alpha-D-glucopyranoside</name>
        <dbReference type="ChEBI" id="CHEBI:58887"/>
    </ligand>
</feature>
<evidence type="ECO:0000256" key="2">
    <source>
        <dbReference type="ARBA" id="ARBA00022737"/>
    </source>
</evidence>
<reference evidence="6 7" key="1">
    <citation type="submission" date="2019-06" db="EMBL/GenBank/DDBJ databases">
        <title>Draft genome of C. phoceense Strain 272.</title>
        <authorList>
            <person name="Pacheco L.G.C."/>
            <person name="Barberis C.M."/>
            <person name="Almuzara M.N."/>
            <person name="Traglia G.M."/>
            <person name="Santos C.S."/>
            <person name="Rocha D.J.P.G."/>
            <person name="Aguiar E.R.G.R."/>
            <person name="Vay C.A."/>
        </authorList>
    </citation>
    <scope>NUCLEOTIDE SEQUENCE [LARGE SCALE GENOMIC DNA]</scope>
    <source>
        <strain evidence="6 7">272</strain>
    </source>
</reference>
<dbReference type="CDD" id="cd04301">
    <property type="entry name" value="NAT_SF"/>
    <property type="match status" value="1"/>
</dbReference>
<comment type="similarity">
    <text evidence="4">Belongs to the acetyltransferase family. MshD subfamily.</text>
</comment>
<dbReference type="EMBL" id="VHIR01000002">
    <property type="protein sequence ID" value="TQE44483.1"/>
    <property type="molecule type" value="Genomic_DNA"/>
</dbReference>
<dbReference type="GO" id="GO:0010125">
    <property type="term" value="P:mycothiol biosynthetic process"/>
    <property type="evidence" value="ECO:0007669"/>
    <property type="project" value="UniProtKB-UniRule"/>
</dbReference>
<organism evidence="6 7">
    <name type="scientific">Corynebacterium phoceense</name>
    <dbReference type="NCBI Taxonomy" id="1686286"/>
    <lineage>
        <taxon>Bacteria</taxon>
        <taxon>Bacillati</taxon>
        <taxon>Actinomycetota</taxon>
        <taxon>Actinomycetes</taxon>
        <taxon>Mycobacteriales</taxon>
        <taxon>Corynebacteriaceae</taxon>
        <taxon>Corynebacterium</taxon>
    </lineage>
</organism>
<dbReference type="InterPro" id="IPR017813">
    <property type="entry name" value="Mycothiol_AcTrfase"/>
</dbReference>
<feature type="domain" description="N-acetyltransferase" evidence="5">
    <location>
        <begin position="158"/>
        <end position="313"/>
    </location>
</feature>
<evidence type="ECO:0000313" key="6">
    <source>
        <dbReference type="EMBL" id="TQE44483.1"/>
    </source>
</evidence>
<keyword evidence="7" id="KW-1185">Reference proteome</keyword>
<comment type="function">
    <text evidence="4">Catalyzes the transfer of acetyl from acetyl-CoA to desacetylmycothiol (Cys-GlcN-Ins) to form mycothiol.</text>
</comment>
<keyword evidence="2 4" id="KW-0677">Repeat</keyword>
<dbReference type="PROSITE" id="PS51186">
    <property type="entry name" value="GNAT"/>
    <property type="match status" value="2"/>
</dbReference>
<feature type="binding site" evidence="4">
    <location>
        <position position="231"/>
    </location>
    <ligand>
        <name>1D-myo-inositol 2-(L-cysteinylamino)-2-deoxy-alpha-D-glucopyranoside</name>
        <dbReference type="ChEBI" id="CHEBI:58887"/>
    </ligand>
</feature>
<dbReference type="PANTHER" id="PTHR43617">
    <property type="entry name" value="L-AMINO ACID N-ACETYLTRANSFERASE"/>
    <property type="match status" value="1"/>
</dbReference>
<evidence type="ECO:0000256" key="4">
    <source>
        <dbReference type="HAMAP-Rule" id="MF_01698"/>
    </source>
</evidence>
<evidence type="ECO:0000256" key="1">
    <source>
        <dbReference type="ARBA" id="ARBA00022679"/>
    </source>
</evidence>
<dbReference type="PANTHER" id="PTHR43617:SF31">
    <property type="entry name" value="MYCOTHIOL ACETYLTRANSFERASE"/>
    <property type="match status" value="1"/>
</dbReference>
<dbReference type="SUPFAM" id="SSF55729">
    <property type="entry name" value="Acyl-CoA N-acyltransferases (Nat)"/>
    <property type="match status" value="1"/>
</dbReference>
<comment type="catalytic activity">
    <reaction evidence="4">
        <text>1D-myo-inositol 2-(L-cysteinylamino)-2-deoxy-alpha-D-glucopyranoside + acetyl-CoA = mycothiol + CoA + H(+)</text>
        <dbReference type="Rhea" id="RHEA:26172"/>
        <dbReference type="ChEBI" id="CHEBI:15378"/>
        <dbReference type="ChEBI" id="CHEBI:16768"/>
        <dbReference type="ChEBI" id="CHEBI:57287"/>
        <dbReference type="ChEBI" id="CHEBI:57288"/>
        <dbReference type="ChEBI" id="CHEBI:58887"/>
        <dbReference type="EC" id="2.3.1.189"/>
    </reaction>
</comment>
<dbReference type="GO" id="GO:0008999">
    <property type="term" value="F:protein-N-terminal-alanine acetyltransferase activity"/>
    <property type="evidence" value="ECO:0007669"/>
    <property type="project" value="TreeGrafter"/>
</dbReference>
<evidence type="ECO:0000259" key="5">
    <source>
        <dbReference type="PROSITE" id="PS51186"/>
    </source>
</evidence>
<dbReference type="Proteomes" id="UP000318080">
    <property type="component" value="Unassembled WGS sequence"/>
</dbReference>
<dbReference type="HAMAP" id="MF_01698">
    <property type="entry name" value="MshD"/>
    <property type="match status" value="1"/>
</dbReference>
<dbReference type="EC" id="2.3.1.189" evidence="4"/>
<gene>
    <name evidence="4 6" type="primary">mshD</name>
    <name evidence="6" type="ORF">EJK80_02605</name>
</gene>
<feature type="domain" description="N-acetyltransferase" evidence="5">
    <location>
        <begin position="1"/>
        <end position="138"/>
    </location>
</feature>
<dbReference type="InterPro" id="IPR000182">
    <property type="entry name" value="GNAT_dom"/>
</dbReference>
<comment type="caution">
    <text evidence="6">The sequence shown here is derived from an EMBL/GenBank/DDBJ whole genome shotgun (WGS) entry which is preliminary data.</text>
</comment>
<sequence>MSLNQDTLDQIHAVLDAARTNDGVAPFSEQYLLGLSDERLGHQHFVHSENGQVGALIALDGESAELVVAPNFRRRGIGEALLADAARSLDAGSSLQVWAHGNLPAAQAFAQAQGLSVVRRLLVMAVEGEALRAAATVPSAEGFEVLNYEESVARWGADAVDAAWVAANNEAFSWHPEQGGWDVARLRRGMEAEWFDEKDVILFWDTSTNVTGVTNGGSDNTPSLAGFHWTKWHTEDVEDGGEAFGEVYVVGLANAYRGRGLGAPLLHAGLHRMVEKGARRVILYVESDNEPAVRAYENLGFGVAEEHAVYQQQ</sequence>
<dbReference type="InterPro" id="IPR050276">
    <property type="entry name" value="MshD_Acetyltransferase"/>
</dbReference>
<dbReference type="AlphaFoldDB" id="A0A540R9R6"/>
<evidence type="ECO:0000313" key="7">
    <source>
        <dbReference type="Proteomes" id="UP000318080"/>
    </source>
</evidence>
<feature type="binding site" evidence="4">
    <location>
        <begin position="250"/>
        <end position="252"/>
    </location>
    <ligand>
        <name>acetyl-CoA</name>
        <dbReference type="ChEBI" id="CHEBI:57288"/>
        <label>2</label>
    </ligand>
</feature>
<dbReference type="RefSeq" id="WP_066490279.1">
    <property type="nucleotide sequence ID" value="NZ_JAYWLZ010000010.1"/>
</dbReference>
<comment type="caution">
    <text evidence="4">Lacks conserved residue(s) required for the propagation of feature annotation.</text>
</comment>
<dbReference type="PIRSF" id="PIRSF021524">
    <property type="entry name" value="MSH_acetyltransferase"/>
    <property type="match status" value="1"/>
</dbReference>